<sequence length="68" mass="7344">MKFTIISMFALVSVVLAVSQEEHNEFIKRQANTAGNVPVNVAAMTDKDGNVVLFDSNNVYLDSAAKGL</sequence>
<evidence type="ECO:0000313" key="2">
    <source>
        <dbReference type="EMBL" id="OIW26551.1"/>
    </source>
</evidence>
<protein>
    <submittedName>
        <fullName evidence="2">Uncharacterized protein</fullName>
    </submittedName>
</protein>
<keyword evidence="3" id="KW-1185">Reference proteome</keyword>
<name>A0A1J7IFT1_9PEZI</name>
<dbReference type="EMBL" id="KV875100">
    <property type="protein sequence ID" value="OIW26551.1"/>
    <property type="molecule type" value="Genomic_DNA"/>
</dbReference>
<feature type="signal peptide" evidence="1">
    <location>
        <begin position="1"/>
        <end position="17"/>
    </location>
</feature>
<dbReference type="AlphaFoldDB" id="A0A1J7IFT1"/>
<dbReference type="Proteomes" id="UP000182658">
    <property type="component" value="Unassembled WGS sequence"/>
</dbReference>
<gene>
    <name evidence="2" type="ORF">CONLIGDRAFT_683521</name>
</gene>
<feature type="chain" id="PRO_5012498592" evidence="1">
    <location>
        <begin position="18"/>
        <end position="68"/>
    </location>
</feature>
<evidence type="ECO:0000256" key="1">
    <source>
        <dbReference type="SAM" id="SignalP"/>
    </source>
</evidence>
<dbReference type="OrthoDB" id="4835952at2759"/>
<accession>A0A1J7IFT1</accession>
<dbReference type="InParanoid" id="A0A1J7IFT1"/>
<reference evidence="2 3" key="1">
    <citation type="submission" date="2016-10" db="EMBL/GenBank/DDBJ databases">
        <title>Draft genome sequence of Coniochaeta ligniaria NRRL30616, a lignocellulolytic fungus for bioabatement of inhibitors in plant biomass hydrolysates.</title>
        <authorList>
            <consortium name="DOE Joint Genome Institute"/>
            <person name="Jimenez D.J."/>
            <person name="Hector R.E."/>
            <person name="Riley R."/>
            <person name="Sun H."/>
            <person name="Grigoriev I.V."/>
            <person name="Van Elsas J.D."/>
            <person name="Nichols N.N."/>
        </authorList>
    </citation>
    <scope>NUCLEOTIDE SEQUENCE [LARGE SCALE GENOMIC DNA]</scope>
    <source>
        <strain evidence="2 3">NRRL 30616</strain>
    </source>
</reference>
<organism evidence="2 3">
    <name type="scientific">Coniochaeta ligniaria NRRL 30616</name>
    <dbReference type="NCBI Taxonomy" id="1408157"/>
    <lineage>
        <taxon>Eukaryota</taxon>
        <taxon>Fungi</taxon>
        <taxon>Dikarya</taxon>
        <taxon>Ascomycota</taxon>
        <taxon>Pezizomycotina</taxon>
        <taxon>Sordariomycetes</taxon>
        <taxon>Sordariomycetidae</taxon>
        <taxon>Coniochaetales</taxon>
        <taxon>Coniochaetaceae</taxon>
        <taxon>Coniochaeta</taxon>
    </lineage>
</organism>
<keyword evidence="1" id="KW-0732">Signal</keyword>
<evidence type="ECO:0000313" key="3">
    <source>
        <dbReference type="Proteomes" id="UP000182658"/>
    </source>
</evidence>
<proteinExistence type="predicted"/>